<proteinExistence type="predicted"/>
<sequence length="72" mass="8291">MEGRSTEEITDTKINRYHIQHRPMKIDLKSAHANFTADGRREPAAERQLSGKCCLAVRRKPVREEKQEATSL</sequence>
<dbReference type="EMBL" id="BMAW01108181">
    <property type="protein sequence ID" value="GFT32742.1"/>
    <property type="molecule type" value="Genomic_DNA"/>
</dbReference>
<gene>
    <name evidence="1" type="ORF">NPIL_111101</name>
</gene>
<dbReference type="AlphaFoldDB" id="A0A8X6NTV7"/>
<reference evidence="1" key="1">
    <citation type="submission" date="2020-08" db="EMBL/GenBank/DDBJ databases">
        <title>Multicomponent nature underlies the extraordinary mechanical properties of spider dragline silk.</title>
        <authorList>
            <person name="Kono N."/>
            <person name="Nakamura H."/>
            <person name="Mori M."/>
            <person name="Yoshida Y."/>
            <person name="Ohtoshi R."/>
            <person name="Malay A.D."/>
            <person name="Moran D.A.P."/>
            <person name="Tomita M."/>
            <person name="Numata K."/>
            <person name="Arakawa K."/>
        </authorList>
    </citation>
    <scope>NUCLEOTIDE SEQUENCE</scope>
</reference>
<keyword evidence="2" id="KW-1185">Reference proteome</keyword>
<evidence type="ECO:0000313" key="1">
    <source>
        <dbReference type="EMBL" id="GFT32742.1"/>
    </source>
</evidence>
<comment type="caution">
    <text evidence="1">The sequence shown here is derived from an EMBL/GenBank/DDBJ whole genome shotgun (WGS) entry which is preliminary data.</text>
</comment>
<evidence type="ECO:0000313" key="2">
    <source>
        <dbReference type="Proteomes" id="UP000887013"/>
    </source>
</evidence>
<dbReference type="Proteomes" id="UP000887013">
    <property type="component" value="Unassembled WGS sequence"/>
</dbReference>
<name>A0A8X6NTV7_NEPPI</name>
<protein>
    <submittedName>
        <fullName evidence="1">Uncharacterized protein</fullName>
    </submittedName>
</protein>
<organism evidence="1 2">
    <name type="scientific">Nephila pilipes</name>
    <name type="common">Giant wood spider</name>
    <name type="synonym">Nephila maculata</name>
    <dbReference type="NCBI Taxonomy" id="299642"/>
    <lineage>
        <taxon>Eukaryota</taxon>
        <taxon>Metazoa</taxon>
        <taxon>Ecdysozoa</taxon>
        <taxon>Arthropoda</taxon>
        <taxon>Chelicerata</taxon>
        <taxon>Arachnida</taxon>
        <taxon>Araneae</taxon>
        <taxon>Araneomorphae</taxon>
        <taxon>Entelegynae</taxon>
        <taxon>Araneoidea</taxon>
        <taxon>Nephilidae</taxon>
        <taxon>Nephila</taxon>
    </lineage>
</organism>
<accession>A0A8X6NTV7</accession>